<organism evidence="1 2">
    <name type="scientific">Rhabditophanes sp. KR3021</name>
    <dbReference type="NCBI Taxonomy" id="114890"/>
    <lineage>
        <taxon>Eukaryota</taxon>
        <taxon>Metazoa</taxon>
        <taxon>Ecdysozoa</taxon>
        <taxon>Nematoda</taxon>
        <taxon>Chromadorea</taxon>
        <taxon>Rhabditida</taxon>
        <taxon>Tylenchina</taxon>
        <taxon>Panagrolaimomorpha</taxon>
        <taxon>Strongyloidoidea</taxon>
        <taxon>Alloionematidae</taxon>
        <taxon>Rhabditophanes</taxon>
    </lineage>
</organism>
<dbReference type="Proteomes" id="UP000095286">
    <property type="component" value="Unplaced"/>
</dbReference>
<sequence>MPDKPVILNGSNKKATSTISKVKALPIFDKNIQPQLHSPKPLFSSAFNLRPDHFSIANNEEDDDEVVSLSPASEPDLSGSDRKTSFFTEQLKLYPHFQYHKKPAPELDSQVKVHQAGEFAVPQNPFLNQQTLPAYRFHESPSITQLMSDDRSLLLQNDTEQIKAMEKCEEEVSCENRVNLDCLK</sequence>
<evidence type="ECO:0000313" key="1">
    <source>
        <dbReference type="Proteomes" id="UP000095286"/>
    </source>
</evidence>
<evidence type="ECO:0000313" key="2">
    <source>
        <dbReference type="WBParaSite" id="RSKR_0001005700.1"/>
    </source>
</evidence>
<proteinExistence type="predicted"/>
<dbReference type="WBParaSite" id="RSKR_0001005700.1">
    <property type="protein sequence ID" value="RSKR_0001005700.1"/>
    <property type="gene ID" value="RSKR_0001005700"/>
</dbReference>
<protein>
    <submittedName>
        <fullName evidence="2">Uncharacterized protein</fullName>
    </submittedName>
</protein>
<accession>A0AC35UD13</accession>
<name>A0AC35UD13_9BILA</name>
<reference evidence="2" key="1">
    <citation type="submission" date="2016-11" db="UniProtKB">
        <authorList>
            <consortium name="WormBaseParasite"/>
        </authorList>
    </citation>
    <scope>IDENTIFICATION</scope>
    <source>
        <strain evidence="2">KR3021</strain>
    </source>
</reference>